<feature type="transmembrane region" description="Helical" evidence="7">
    <location>
        <begin position="44"/>
        <end position="66"/>
    </location>
</feature>
<feature type="transmembrane region" description="Helical" evidence="7">
    <location>
        <begin position="350"/>
        <end position="370"/>
    </location>
</feature>
<comment type="subcellular location">
    <subcellularLocation>
        <location evidence="1">Cell membrane</location>
        <topology evidence="1">Multi-pass membrane protein</topology>
    </subcellularLocation>
</comment>
<dbReference type="GO" id="GO:0005886">
    <property type="term" value="C:plasma membrane"/>
    <property type="evidence" value="ECO:0007669"/>
    <property type="project" value="UniProtKB-SubCell"/>
</dbReference>
<evidence type="ECO:0000256" key="6">
    <source>
        <dbReference type="ARBA" id="ARBA00023136"/>
    </source>
</evidence>
<feature type="transmembrane region" description="Helical" evidence="7">
    <location>
        <begin position="20"/>
        <end position="38"/>
    </location>
</feature>
<sequence>MFFKKRFTHDFRHTAINQLWRLISGPAILILIPVYLSAVAQGYWFTFISLSALAVFADLGFTTIILQFSAHEFAHLHFNEHKQLAGQQAHLHRISSLFRFALGWSLKISLLVFPVILIAGYIVLSQKHADVVWLTPWLVYGTASALAFVNNIVLSFMEGCDSVGDAQKIRFHVGVVNVVLMMFGLIAGFKLFALAIALLGSASAGSFLIIKKYRVVLRQLHSVAIEDCRDWKGDILPLLAKYAVSWASGYFIFSIFTPLAFHYYGPIAAGKVGLSIALWTAVFGISNVWMTVIMPKMNMLIAKGDYASLNPIFYRHLKLAVATFILGMVTAFSIYFILNGRYAIVNRFLSPMSLLVIALCWLMQVIISGLAAYMRAHKEEPLVMPSFASGIYISLTTWLIAMYLPFEYFFAGFLSSFLWGLPWTLMIFQKYKARMSDETSLVHESARSNIEIK</sequence>
<evidence type="ECO:0000313" key="8">
    <source>
        <dbReference type="EMBL" id="CBI09317.1"/>
    </source>
</evidence>
<feature type="transmembrane region" description="Helical" evidence="7">
    <location>
        <begin position="242"/>
        <end position="264"/>
    </location>
</feature>
<evidence type="ECO:0000256" key="4">
    <source>
        <dbReference type="ARBA" id="ARBA00022692"/>
    </source>
</evidence>
<feature type="transmembrane region" description="Helical" evidence="7">
    <location>
        <begin position="316"/>
        <end position="338"/>
    </location>
</feature>
<dbReference type="PANTHER" id="PTHR30250">
    <property type="entry name" value="PST FAMILY PREDICTED COLANIC ACID TRANSPORTER"/>
    <property type="match status" value="1"/>
</dbReference>
<feature type="transmembrane region" description="Helical" evidence="7">
    <location>
        <begin position="382"/>
        <end position="402"/>
    </location>
</feature>
<name>E6QPZ6_9ZZZZ</name>
<comment type="similarity">
    <text evidence="2">Belongs to the polysaccharide synthase family.</text>
</comment>
<dbReference type="EMBL" id="CABR01000025">
    <property type="protein sequence ID" value="CBI09317.1"/>
    <property type="molecule type" value="Genomic_DNA"/>
</dbReference>
<feature type="transmembrane region" description="Helical" evidence="7">
    <location>
        <begin position="408"/>
        <end position="428"/>
    </location>
</feature>
<evidence type="ECO:0000256" key="1">
    <source>
        <dbReference type="ARBA" id="ARBA00004651"/>
    </source>
</evidence>
<keyword evidence="6 7" id="KW-0472">Membrane</keyword>
<feature type="transmembrane region" description="Helical" evidence="7">
    <location>
        <begin position="137"/>
        <end position="157"/>
    </location>
</feature>
<dbReference type="InterPro" id="IPR050833">
    <property type="entry name" value="Poly_Biosynth_Transport"/>
</dbReference>
<dbReference type="AlphaFoldDB" id="E6QPZ6"/>
<accession>E6QPZ6</accession>
<evidence type="ECO:0000256" key="3">
    <source>
        <dbReference type="ARBA" id="ARBA00022475"/>
    </source>
</evidence>
<reference evidence="8" key="1">
    <citation type="submission" date="2009-10" db="EMBL/GenBank/DDBJ databases">
        <title>Diversity of trophic interactions inside an arsenic-rich microbial ecosystem.</title>
        <authorList>
            <person name="Bertin P.N."/>
            <person name="Heinrich-Salmeron A."/>
            <person name="Pelletier E."/>
            <person name="Goulhen-Chollet F."/>
            <person name="Arsene-Ploetze F."/>
            <person name="Gallien S."/>
            <person name="Calteau A."/>
            <person name="Vallenet D."/>
            <person name="Casiot C."/>
            <person name="Chane-Woon-Ming B."/>
            <person name="Giloteaux L."/>
            <person name="Barakat M."/>
            <person name="Bonnefoy V."/>
            <person name="Bruneel O."/>
            <person name="Chandler M."/>
            <person name="Cleiss J."/>
            <person name="Duran R."/>
            <person name="Elbaz-Poulichet F."/>
            <person name="Fonknechten N."/>
            <person name="Lauga B."/>
            <person name="Mornico D."/>
            <person name="Ortet P."/>
            <person name="Schaeffer C."/>
            <person name="Siguier P."/>
            <person name="Alexander Thil Smith A."/>
            <person name="Van Dorsselaer A."/>
            <person name="Weissenbach J."/>
            <person name="Medigue C."/>
            <person name="Le Paslier D."/>
        </authorList>
    </citation>
    <scope>NUCLEOTIDE SEQUENCE</scope>
</reference>
<protein>
    <submittedName>
        <fullName evidence="8">Putative O-unit flippase</fullName>
    </submittedName>
</protein>
<feature type="transmembrane region" description="Helical" evidence="7">
    <location>
        <begin position="276"/>
        <end position="295"/>
    </location>
</feature>
<organism evidence="8">
    <name type="scientific">mine drainage metagenome</name>
    <dbReference type="NCBI Taxonomy" id="410659"/>
    <lineage>
        <taxon>unclassified sequences</taxon>
        <taxon>metagenomes</taxon>
        <taxon>ecological metagenomes</taxon>
    </lineage>
</organism>
<keyword evidence="4 7" id="KW-0812">Transmembrane</keyword>
<evidence type="ECO:0000256" key="7">
    <source>
        <dbReference type="SAM" id="Phobius"/>
    </source>
</evidence>
<comment type="caution">
    <text evidence="8">The sequence shown here is derived from an EMBL/GenBank/DDBJ whole genome shotgun (WGS) entry which is preliminary data.</text>
</comment>
<evidence type="ECO:0000256" key="5">
    <source>
        <dbReference type="ARBA" id="ARBA00022989"/>
    </source>
</evidence>
<keyword evidence="5 7" id="KW-1133">Transmembrane helix</keyword>
<feature type="transmembrane region" description="Helical" evidence="7">
    <location>
        <begin position="100"/>
        <end position="125"/>
    </location>
</feature>
<dbReference type="PANTHER" id="PTHR30250:SF10">
    <property type="entry name" value="LIPOPOLYSACCHARIDE BIOSYNTHESIS PROTEIN WZXC"/>
    <property type="match status" value="1"/>
</dbReference>
<keyword evidence="3" id="KW-1003">Cell membrane</keyword>
<proteinExistence type="inferred from homology"/>
<feature type="transmembrane region" description="Helical" evidence="7">
    <location>
        <begin position="169"/>
        <end position="186"/>
    </location>
</feature>
<evidence type="ECO:0000256" key="2">
    <source>
        <dbReference type="ARBA" id="ARBA00007430"/>
    </source>
</evidence>
<gene>
    <name evidence="8" type="ORF">CARN7_0042</name>
</gene>